<gene>
    <name evidence="1" type="ORF">NPIL_514941</name>
</gene>
<accession>A0A8X6P6J3</accession>
<comment type="caution">
    <text evidence="1">The sequence shown here is derived from an EMBL/GenBank/DDBJ whole genome shotgun (WGS) entry which is preliminary data.</text>
</comment>
<sequence length="98" mass="10835">MAPYSNQEKTMPPEIHVFYALEGTVSLKYLVPSRCVSLLHRIGTLSYQAYGTCDPSNCRSEVRSESSNESSQLVALGALTSLQTSKSWWASVAVMLKF</sequence>
<evidence type="ECO:0000313" key="2">
    <source>
        <dbReference type="Proteomes" id="UP000887013"/>
    </source>
</evidence>
<dbReference type="Proteomes" id="UP000887013">
    <property type="component" value="Unassembled WGS sequence"/>
</dbReference>
<proteinExistence type="predicted"/>
<organism evidence="1 2">
    <name type="scientific">Nephila pilipes</name>
    <name type="common">Giant wood spider</name>
    <name type="synonym">Nephila maculata</name>
    <dbReference type="NCBI Taxonomy" id="299642"/>
    <lineage>
        <taxon>Eukaryota</taxon>
        <taxon>Metazoa</taxon>
        <taxon>Ecdysozoa</taxon>
        <taxon>Arthropoda</taxon>
        <taxon>Chelicerata</taxon>
        <taxon>Arachnida</taxon>
        <taxon>Araneae</taxon>
        <taxon>Araneomorphae</taxon>
        <taxon>Entelegynae</taxon>
        <taxon>Araneoidea</taxon>
        <taxon>Nephilidae</taxon>
        <taxon>Nephila</taxon>
    </lineage>
</organism>
<keyword evidence="2" id="KW-1185">Reference proteome</keyword>
<protein>
    <submittedName>
        <fullName evidence="1">Uncharacterized protein</fullName>
    </submittedName>
</protein>
<dbReference type="AlphaFoldDB" id="A0A8X6P6J3"/>
<dbReference type="EMBL" id="BMAW01112651">
    <property type="protein sequence ID" value="GFT53860.1"/>
    <property type="molecule type" value="Genomic_DNA"/>
</dbReference>
<evidence type="ECO:0000313" key="1">
    <source>
        <dbReference type="EMBL" id="GFT53860.1"/>
    </source>
</evidence>
<name>A0A8X6P6J3_NEPPI</name>
<reference evidence="1" key="1">
    <citation type="submission" date="2020-08" db="EMBL/GenBank/DDBJ databases">
        <title>Multicomponent nature underlies the extraordinary mechanical properties of spider dragline silk.</title>
        <authorList>
            <person name="Kono N."/>
            <person name="Nakamura H."/>
            <person name="Mori M."/>
            <person name="Yoshida Y."/>
            <person name="Ohtoshi R."/>
            <person name="Malay A.D."/>
            <person name="Moran D.A.P."/>
            <person name="Tomita M."/>
            <person name="Numata K."/>
            <person name="Arakawa K."/>
        </authorList>
    </citation>
    <scope>NUCLEOTIDE SEQUENCE</scope>
</reference>